<protein>
    <submittedName>
        <fullName evidence="1">Uncharacterized protein</fullName>
    </submittedName>
</protein>
<evidence type="ECO:0000313" key="2">
    <source>
        <dbReference type="Proteomes" id="UP000525078"/>
    </source>
</evidence>
<evidence type="ECO:0000313" key="1">
    <source>
        <dbReference type="EMBL" id="KAF4349539.1"/>
    </source>
</evidence>
<comment type="caution">
    <text evidence="1">The sequence shown here is derived from an EMBL/GenBank/DDBJ whole genome shotgun (WGS) entry which is preliminary data.</text>
</comment>
<accession>A0A7J6DVG1</accession>
<organism evidence="1 2">
    <name type="scientific">Cannabis sativa</name>
    <name type="common">Hemp</name>
    <name type="synonym">Marijuana</name>
    <dbReference type="NCBI Taxonomy" id="3483"/>
    <lineage>
        <taxon>Eukaryota</taxon>
        <taxon>Viridiplantae</taxon>
        <taxon>Streptophyta</taxon>
        <taxon>Embryophyta</taxon>
        <taxon>Tracheophyta</taxon>
        <taxon>Spermatophyta</taxon>
        <taxon>Magnoliopsida</taxon>
        <taxon>eudicotyledons</taxon>
        <taxon>Gunneridae</taxon>
        <taxon>Pentapetalae</taxon>
        <taxon>rosids</taxon>
        <taxon>fabids</taxon>
        <taxon>Rosales</taxon>
        <taxon>Cannabaceae</taxon>
        <taxon>Cannabis</taxon>
    </lineage>
</organism>
<dbReference type="AlphaFoldDB" id="A0A7J6DVG1"/>
<gene>
    <name evidence="1" type="ORF">F8388_025903</name>
</gene>
<dbReference type="EMBL" id="JAATIP010000392">
    <property type="protein sequence ID" value="KAF4349539.1"/>
    <property type="molecule type" value="Genomic_DNA"/>
</dbReference>
<proteinExistence type="predicted"/>
<sequence>MEFAPQRSKPTQITWLTEADSITTKLRRVKKELTLLGSRVLSLTSQDLIKVLGRVLDRNTTDLEHQIVATGFYPESPNSNPIELRDSTLIDVTGNNLGVGGQVVIRRESDLARASELRTVVEGRRPMGKPKFLSSAWTAEGVGVGFSEEAETMRITKKQKTMDLVMALDSGSVISHLSDLDNNQ</sequence>
<dbReference type="Proteomes" id="UP000525078">
    <property type="component" value="Unassembled WGS sequence"/>
</dbReference>
<name>A0A7J6DVG1_CANSA</name>
<reference evidence="1 2" key="1">
    <citation type="journal article" date="2020" name="bioRxiv">
        <title>Sequence and annotation of 42 cannabis genomes reveals extensive copy number variation in cannabinoid synthesis and pathogen resistance genes.</title>
        <authorList>
            <person name="Mckernan K.J."/>
            <person name="Helbert Y."/>
            <person name="Kane L.T."/>
            <person name="Ebling H."/>
            <person name="Zhang L."/>
            <person name="Liu B."/>
            <person name="Eaton Z."/>
            <person name="Mclaughlin S."/>
            <person name="Kingan S."/>
            <person name="Baybayan P."/>
            <person name="Concepcion G."/>
            <person name="Jordan M."/>
            <person name="Riva A."/>
            <person name="Barbazuk W."/>
            <person name="Harkins T."/>
        </authorList>
    </citation>
    <scope>NUCLEOTIDE SEQUENCE [LARGE SCALE GENOMIC DNA]</scope>
    <source>
        <strain evidence="2">cv. Jamaican Lion 4</strain>
        <tissue evidence="1">Leaf</tissue>
    </source>
</reference>